<proteinExistence type="predicted"/>
<protein>
    <submittedName>
        <fullName evidence="1">Uncharacterized protein</fullName>
    </submittedName>
</protein>
<name>A0A7J8H152_ROUAE</name>
<dbReference type="Proteomes" id="UP000593571">
    <property type="component" value="Unassembled WGS sequence"/>
</dbReference>
<keyword evidence="2" id="KW-1185">Reference proteome</keyword>
<gene>
    <name evidence="1" type="ORF">HJG63_011299</name>
</gene>
<evidence type="ECO:0000313" key="2">
    <source>
        <dbReference type="Proteomes" id="UP000593571"/>
    </source>
</evidence>
<comment type="caution">
    <text evidence="1">The sequence shown here is derived from an EMBL/GenBank/DDBJ whole genome shotgun (WGS) entry which is preliminary data.</text>
</comment>
<sequence length="141" mass="16263">MSYLGESTRRTIKVFIKFLSTNCIVLTASKSNHHSLCSIRAQSKIIKCHCASYIVLRTVQIELNNQISDFQTHRVMTKHLCEYTYRGPLGDVVHIYKRIFSAIRKYKILSFVTTWIEIILVSKISQTVKVEIHMISLICGI</sequence>
<dbReference type="EMBL" id="JACASE010000005">
    <property type="protein sequence ID" value="KAF6465937.1"/>
    <property type="molecule type" value="Genomic_DNA"/>
</dbReference>
<dbReference type="AlphaFoldDB" id="A0A7J8H152"/>
<accession>A0A7J8H152</accession>
<reference evidence="1 2" key="1">
    <citation type="journal article" date="2020" name="Nature">
        <title>Six reference-quality genomes reveal evolution of bat adaptations.</title>
        <authorList>
            <person name="Jebb D."/>
            <person name="Huang Z."/>
            <person name="Pippel M."/>
            <person name="Hughes G.M."/>
            <person name="Lavrichenko K."/>
            <person name="Devanna P."/>
            <person name="Winkler S."/>
            <person name="Jermiin L.S."/>
            <person name="Skirmuntt E.C."/>
            <person name="Katzourakis A."/>
            <person name="Burkitt-Gray L."/>
            <person name="Ray D.A."/>
            <person name="Sullivan K.A.M."/>
            <person name="Roscito J.G."/>
            <person name="Kirilenko B.M."/>
            <person name="Davalos L.M."/>
            <person name="Corthals A.P."/>
            <person name="Power M.L."/>
            <person name="Jones G."/>
            <person name="Ransome R.D."/>
            <person name="Dechmann D.K.N."/>
            <person name="Locatelli A.G."/>
            <person name="Puechmaille S.J."/>
            <person name="Fedrigo O."/>
            <person name="Jarvis E.D."/>
            <person name="Hiller M."/>
            <person name="Vernes S.C."/>
            <person name="Myers E.W."/>
            <person name="Teeling E.C."/>
        </authorList>
    </citation>
    <scope>NUCLEOTIDE SEQUENCE [LARGE SCALE GENOMIC DNA]</scope>
    <source>
        <strain evidence="1">MRouAeg1</strain>
        <tissue evidence="1">Muscle</tissue>
    </source>
</reference>
<evidence type="ECO:0000313" key="1">
    <source>
        <dbReference type="EMBL" id="KAF6465937.1"/>
    </source>
</evidence>
<organism evidence="1 2">
    <name type="scientific">Rousettus aegyptiacus</name>
    <name type="common">Egyptian fruit bat</name>
    <name type="synonym">Pteropus aegyptiacus</name>
    <dbReference type="NCBI Taxonomy" id="9407"/>
    <lineage>
        <taxon>Eukaryota</taxon>
        <taxon>Metazoa</taxon>
        <taxon>Chordata</taxon>
        <taxon>Craniata</taxon>
        <taxon>Vertebrata</taxon>
        <taxon>Euteleostomi</taxon>
        <taxon>Mammalia</taxon>
        <taxon>Eutheria</taxon>
        <taxon>Laurasiatheria</taxon>
        <taxon>Chiroptera</taxon>
        <taxon>Yinpterochiroptera</taxon>
        <taxon>Pteropodoidea</taxon>
        <taxon>Pteropodidae</taxon>
        <taxon>Rousettinae</taxon>
        <taxon>Rousettus</taxon>
    </lineage>
</organism>